<evidence type="ECO:0000313" key="1">
    <source>
        <dbReference type="EMBL" id="NEU94799.1"/>
    </source>
</evidence>
<gene>
    <name evidence="1" type="ORF">FNJ47_02895</name>
</gene>
<dbReference type="Proteomes" id="UP000468531">
    <property type="component" value="Unassembled WGS sequence"/>
</dbReference>
<dbReference type="AlphaFoldDB" id="A0A6P1B8U2"/>
<dbReference type="RefSeq" id="WP_163150455.1">
    <property type="nucleotide sequence ID" value="NZ_VKHP01000006.1"/>
</dbReference>
<proteinExistence type="predicted"/>
<keyword evidence="2" id="KW-1185">Reference proteome</keyword>
<dbReference type="EMBL" id="VKHP01000006">
    <property type="protein sequence ID" value="NEU94799.1"/>
    <property type="molecule type" value="Genomic_DNA"/>
</dbReference>
<organism evidence="1 2">
    <name type="scientific">Bradyrhizobium uaiense</name>
    <dbReference type="NCBI Taxonomy" id="2594946"/>
    <lineage>
        <taxon>Bacteria</taxon>
        <taxon>Pseudomonadati</taxon>
        <taxon>Pseudomonadota</taxon>
        <taxon>Alphaproteobacteria</taxon>
        <taxon>Hyphomicrobiales</taxon>
        <taxon>Nitrobacteraceae</taxon>
        <taxon>Bradyrhizobium</taxon>
    </lineage>
</organism>
<name>A0A6P1B8U2_9BRAD</name>
<comment type="caution">
    <text evidence="1">The sequence shown here is derived from an EMBL/GenBank/DDBJ whole genome shotgun (WGS) entry which is preliminary data.</text>
</comment>
<evidence type="ECO:0000313" key="2">
    <source>
        <dbReference type="Proteomes" id="UP000468531"/>
    </source>
</evidence>
<reference evidence="1 2" key="1">
    <citation type="journal article" date="2020" name="Arch. Microbiol.">
        <title>Bradyrhizobium uaiense sp. nov., a new highly efficient cowpea symbiont.</title>
        <authorList>
            <person name="Cabral Michel D."/>
            <person name="Azarias Guimaraes A."/>
            <person name="Martins da Costa E."/>
            <person name="Soares de Carvalho T."/>
            <person name="Balsanelli E."/>
            <person name="Willems A."/>
            <person name="Maltempi de Souza E."/>
            <person name="de Souza Moreira F.M."/>
        </authorList>
    </citation>
    <scope>NUCLEOTIDE SEQUENCE [LARGE SCALE GENOMIC DNA]</scope>
    <source>
        <strain evidence="1 2">UFLA 03-164</strain>
    </source>
</reference>
<accession>A0A6P1B8U2</accession>
<protein>
    <submittedName>
        <fullName evidence="1">Uncharacterized protein</fullName>
    </submittedName>
</protein>
<sequence length="81" mass="8791">MTTHVTVSVNGRYKAIVHQVYGNGATSGPTVVHGRYEGSPNPSGEHTFYLSHPAHSTFVVHEEYLREEAVQASKNEVPANG</sequence>